<feature type="transmembrane region" description="Helical" evidence="9">
    <location>
        <begin position="230"/>
        <end position="253"/>
    </location>
</feature>
<dbReference type="InterPro" id="IPR050598">
    <property type="entry name" value="AminoAcid_Transporter"/>
</dbReference>
<feature type="transmembrane region" description="Helical" evidence="9">
    <location>
        <begin position="109"/>
        <end position="131"/>
    </location>
</feature>
<dbReference type="Pfam" id="PF13520">
    <property type="entry name" value="AA_permease_2"/>
    <property type="match status" value="2"/>
</dbReference>
<keyword evidence="4" id="KW-1003">Cell membrane</keyword>
<feature type="transmembrane region" description="Helical" evidence="9">
    <location>
        <begin position="265"/>
        <end position="292"/>
    </location>
</feature>
<feature type="transmembrane region" description="Helical" evidence="9">
    <location>
        <begin position="451"/>
        <end position="471"/>
    </location>
</feature>
<feature type="transmembrane region" description="Helical" evidence="9">
    <location>
        <begin position="560"/>
        <end position="580"/>
    </location>
</feature>
<keyword evidence="6 9" id="KW-1133">Transmembrane helix</keyword>
<dbReference type="GO" id="GO:0015179">
    <property type="term" value="F:L-amino acid transmembrane transporter activity"/>
    <property type="evidence" value="ECO:0007669"/>
    <property type="project" value="TreeGrafter"/>
</dbReference>
<feature type="transmembrane region" description="Helical" evidence="9">
    <location>
        <begin position="834"/>
        <end position="861"/>
    </location>
</feature>
<feature type="transmembrane region" description="Helical" evidence="9">
    <location>
        <begin position="77"/>
        <end position="97"/>
    </location>
</feature>
<reference evidence="10 11" key="2">
    <citation type="submission" date="2018-11" db="EMBL/GenBank/DDBJ databases">
        <authorList>
            <consortium name="Pathogen Informatics"/>
        </authorList>
    </citation>
    <scope>NUCLEOTIDE SEQUENCE [LARGE SCALE GENOMIC DNA]</scope>
</reference>
<accession>A0A0R3SS12</accession>
<feature type="transmembrane region" description="Helical" evidence="9">
    <location>
        <begin position="386"/>
        <end position="411"/>
    </location>
</feature>
<dbReference type="GO" id="GO:0005886">
    <property type="term" value="C:plasma membrane"/>
    <property type="evidence" value="ECO:0007669"/>
    <property type="project" value="UniProtKB-SubCell"/>
</dbReference>
<evidence type="ECO:0000256" key="9">
    <source>
        <dbReference type="SAM" id="Phobius"/>
    </source>
</evidence>
<name>A0A0R3SS12_HYMDI</name>
<evidence type="ECO:0000256" key="1">
    <source>
        <dbReference type="ARBA" id="ARBA00004651"/>
    </source>
</evidence>
<protein>
    <submittedName>
        <fullName evidence="12">Large neutral amino acids transporter small subunit 1</fullName>
    </submittedName>
</protein>
<feature type="transmembrane region" description="Helical" evidence="9">
    <location>
        <begin position="707"/>
        <end position="730"/>
    </location>
</feature>
<feature type="transmembrane region" description="Helical" evidence="9">
    <location>
        <begin position="637"/>
        <end position="663"/>
    </location>
</feature>
<feature type="transmembrane region" description="Helical" evidence="9">
    <location>
        <begin position="42"/>
        <end position="65"/>
    </location>
</feature>
<gene>
    <name evidence="10" type="ORF">HDID_LOCUS8027</name>
</gene>
<feature type="transmembrane region" description="Helical" evidence="9">
    <location>
        <begin position="905"/>
        <end position="930"/>
    </location>
</feature>
<feature type="transmembrane region" description="Helical" evidence="9">
    <location>
        <begin position="970"/>
        <end position="990"/>
    </location>
</feature>
<evidence type="ECO:0000313" key="12">
    <source>
        <dbReference type="WBParaSite" id="HDID_0000802901-mRNA-1"/>
    </source>
</evidence>
<feature type="transmembrane region" description="Helical" evidence="9">
    <location>
        <begin position="423"/>
        <end position="445"/>
    </location>
</feature>
<feature type="transmembrane region" description="Helical" evidence="9">
    <location>
        <begin position="675"/>
        <end position="695"/>
    </location>
</feature>
<organism evidence="12">
    <name type="scientific">Hymenolepis diminuta</name>
    <name type="common">Rat tapeworm</name>
    <dbReference type="NCBI Taxonomy" id="6216"/>
    <lineage>
        <taxon>Eukaryota</taxon>
        <taxon>Metazoa</taxon>
        <taxon>Spiralia</taxon>
        <taxon>Lophotrochozoa</taxon>
        <taxon>Platyhelminthes</taxon>
        <taxon>Cestoda</taxon>
        <taxon>Eucestoda</taxon>
        <taxon>Cyclophyllidea</taxon>
        <taxon>Hymenolepididae</taxon>
        <taxon>Hymenolepis</taxon>
    </lineage>
</organism>
<feature type="transmembrane region" description="Helical" evidence="9">
    <location>
        <begin position="750"/>
        <end position="772"/>
    </location>
</feature>
<keyword evidence="3" id="KW-0813">Transport</keyword>
<evidence type="ECO:0000256" key="4">
    <source>
        <dbReference type="ARBA" id="ARBA00022475"/>
    </source>
</evidence>
<evidence type="ECO:0000256" key="2">
    <source>
        <dbReference type="ARBA" id="ARBA00007040"/>
    </source>
</evidence>
<sequence length="1048" mass="115260">MGRRVQKLSVLAKNGEYNNENHEILNVPIESKMGTKMKKDIGILKAVSIIFGVIVGSGIFVSPVGVLKYTNSVGLSMIMWVIPGIFSILGALAYAELGVRVPKSGGEFIYVLQAFGGLPAFLVMWITFVIIGGVSCAANSLVFAHYILYPFYPSCAIPNHVVLMVAMAGLMLIAAVNCYKVSWSTNVAVVFSFAKFSALLLIIGFGFYSLSMGSVDSFDDPFANSNTSPGSMALAFYQGFWAFSGWNYLNFLVEEMKNPSRDLPLAISIALTLVTILYVLTNIAYLAVLSPYELLKSESESVVVAVIFAKRVMPWFVVIMPILVGASVFGSINGEILSISRLTYSGAREGHMPSLLALIHHQNLTPIPAILVLLLLSVSFQMYKDILYLIELAGFAFSLIAALAVLALIYLRLKEPDVIADFQLPLILPISFLLCDLFILGLTVYQQPWESLLNVLLILAAIPIYFVFIYWQHPKGIRSKIHYVTVTLQKAFSCVQPDPEDFEDSVGDKQNLIGVCEEAMETRIRKSPSSALGSERNEESQANSDEAVEKSGGMKMKKDIGLLKAVSIIFGIIIGSGIFVSPVGVLKYTNSVGLSLIMWLIPGIFSLLGALVYAELGVRIPKSGGEYIYVMETFGGLPGFLVMWVTFFIIGGVTCGANSLVFAKYVLYSFYPDCAIPHHVLIMVALVGLMLVGALNCYKVSWATRAAVIFSIAKFLALVLIIGFGLYFLITGHTESFESSFENSNTSLGSLALAFYQGFWAFAGWSYLNFLIEEMKNPSRDLPLAISIALVLVTTLYILTNIAYLTVLSPFELLQPNSESVVVAVIFTKRAMPWFAMVMPVLVGASVFGSMNGIVLSISRLTYSGAREGHMPSLLAFIHHRYLTPIPAVLVLIFVSIGFQMYKDIFYLIGLAGFSFSLIAAFAVSALIYLRVKEPHVKTDFQLPLALPVFFLLCDLFILGLTIYQQPHESLLNVFLVLVAVPIYFVGVCWKHPQSIRSKMHSLTLALQKVFAVVPSDPETKEEQKEEYNDKIISCEGEITRRSKAAEF</sequence>
<feature type="transmembrane region" description="Helical" evidence="9">
    <location>
        <begin position="312"/>
        <end position="334"/>
    </location>
</feature>
<feature type="transmembrane region" description="Helical" evidence="9">
    <location>
        <begin position="151"/>
        <end position="175"/>
    </location>
</feature>
<dbReference type="Gene3D" id="1.20.1740.10">
    <property type="entry name" value="Amino acid/polyamine transporter I"/>
    <property type="match status" value="2"/>
</dbReference>
<evidence type="ECO:0000256" key="3">
    <source>
        <dbReference type="ARBA" id="ARBA00022448"/>
    </source>
</evidence>
<keyword evidence="5 9" id="KW-0812">Transmembrane</keyword>
<evidence type="ECO:0000256" key="8">
    <source>
        <dbReference type="SAM" id="MobiDB-lite"/>
    </source>
</evidence>
<feature type="transmembrane region" description="Helical" evidence="9">
    <location>
        <begin position="355"/>
        <end position="380"/>
    </location>
</feature>
<dbReference type="OrthoDB" id="3257095at2759"/>
<feature type="transmembrane region" description="Helical" evidence="9">
    <location>
        <begin position="882"/>
        <end position="899"/>
    </location>
</feature>
<dbReference type="PANTHER" id="PTHR11785">
    <property type="entry name" value="AMINO ACID TRANSPORTER"/>
    <property type="match status" value="1"/>
</dbReference>
<evidence type="ECO:0000313" key="11">
    <source>
        <dbReference type="Proteomes" id="UP000274504"/>
    </source>
</evidence>
<dbReference type="PANTHER" id="PTHR11785:SF528">
    <property type="entry name" value="AMINO ACID TRANSPORTER PROTEIN JHI-21"/>
    <property type="match status" value="1"/>
</dbReference>
<comment type="similarity">
    <text evidence="2">Belongs to the amino acid-polyamine-organocation (APC) superfamily. L-type amino acid transporter (LAT) (TC 2.A.3.8) family.</text>
</comment>
<evidence type="ECO:0000256" key="7">
    <source>
        <dbReference type="ARBA" id="ARBA00023136"/>
    </source>
</evidence>
<dbReference type="InterPro" id="IPR002293">
    <property type="entry name" value="AA/rel_permease1"/>
</dbReference>
<evidence type="ECO:0000313" key="10">
    <source>
        <dbReference type="EMBL" id="VDL60345.1"/>
    </source>
</evidence>
<feature type="region of interest" description="Disordered" evidence="8">
    <location>
        <begin position="524"/>
        <end position="550"/>
    </location>
</feature>
<feature type="transmembrane region" description="Helical" evidence="9">
    <location>
        <begin position="942"/>
        <end position="964"/>
    </location>
</feature>
<proteinExistence type="inferred from homology"/>
<dbReference type="Proteomes" id="UP000274504">
    <property type="component" value="Unassembled WGS sequence"/>
</dbReference>
<dbReference type="FunFam" id="1.20.1740.10:FF:000003">
    <property type="entry name" value="Y+L amino acid transporter 1 isoform X1"/>
    <property type="match status" value="2"/>
</dbReference>
<feature type="transmembrane region" description="Helical" evidence="9">
    <location>
        <begin position="187"/>
        <end position="210"/>
    </location>
</feature>
<evidence type="ECO:0000256" key="5">
    <source>
        <dbReference type="ARBA" id="ARBA00022692"/>
    </source>
</evidence>
<dbReference type="AlphaFoldDB" id="A0A0R3SS12"/>
<dbReference type="EMBL" id="UYSG01011016">
    <property type="protein sequence ID" value="VDL60345.1"/>
    <property type="molecule type" value="Genomic_DNA"/>
</dbReference>
<comment type="subcellular location">
    <subcellularLocation>
        <location evidence="1">Cell membrane</location>
        <topology evidence="1">Multi-pass membrane protein</topology>
    </subcellularLocation>
</comment>
<dbReference type="STRING" id="6216.A0A0R3SS12"/>
<feature type="transmembrane region" description="Helical" evidence="9">
    <location>
        <begin position="784"/>
        <end position="807"/>
    </location>
</feature>
<evidence type="ECO:0000256" key="6">
    <source>
        <dbReference type="ARBA" id="ARBA00022989"/>
    </source>
</evidence>
<dbReference type="WBParaSite" id="HDID_0000802901-mRNA-1">
    <property type="protein sequence ID" value="HDID_0000802901-mRNA-1"/>
    <property type="gene ID" value="HDID_0000802901"/>
</dbReference>
<reference evidence="12" key="1">
    <citation type="submission" date="2017-02" db="UniProtKB">
        <authorList>
            <consortium name="WormBaseParasite"/>
        </authorList>
    </citation>
    <scope>IDENTIFICATION</scope>
</reference>
<keyword evidence="7 9" id="KW-0472">Membrane</keyword>
<feature type="transmembrane region" description="Helical" evidence="9">
    <location>
        <begin position="592"/>
        <end position="616"/>
    </location>
</feature>